<keyword evidence="2" id="KW-1185">Reference proteome</keyword>
<organism evidence="1 2">
    <name type="scientific">Nocardioides kribbensis</name>
    <dbReference type="NCBI Taxonomy" id="305517"/>
    <lineage>
        <taxon>Bacteria</taxon>
        <taxon>Bacillati</taxon>
        <taxon>Actinomycetota</taxon>
        <taxon>Actinomycetes</taxon>
        <taxon>Propionibacteriales</taxon>
        <taxon>Nocardioidaceae</taxon>
        <taxon>Nocardioides</taxon>
    </lineage>
</organism>
<gene>
    <name evidence="1" type="ORF">V6R90_10510</name>
</gene>
<dbReference type="EMBL" id="JBEGDP010000010">
    <property type="protein sequence ID" value="MEQ7847711.1"/>
    <property type="molecule type" value="Genomic_DNA"/>
</dbReference>
<sequence>MVDLAQNTTLRVQQPSITFEMALIEGMAGAPGRGITSLTRTSGTGAPGTSDTYTVTYNDATTSTFTIANGADGRSITNVARTSGDGSAGSLDTYTITYSTGSPSTFQVRNGANGAAGRGITSIARTAGNGAAGTTDTYTVTFTDATTTTFTVTNGANGAAGRGFTPRGAWVSGTTYAVDDIVTSAGSTYRSVTAGAGTTAPVDGATWELWAAKGADAAAGSGGGALLGSVRYEPTGTVATSTSTSASNVDSGNLLVSGIVVPTTGRVRVHLGAQANASAAGGSYGWSIMTSGSTEVANTLRVLAPATAYTRYEADIIVTGLTAGATVTLYWGHRFATAAATGRTAYGVGSPYYGPATMEVYAA</sequence>
<reference evidence="1 2" key="1">
    <citation type="submission" date="2024-02" db="EMBL/GenBank/DDBJ databases">
        <title>Full genome sequence of Nocardioides kribbensis.</title>
        <authorList>
            <person name="Poletto B.L."/>
            <person name="Silva G."/>
            <person name="Galante D."/>
            <person name="Campos K.R."/>
            <person name="Santos M.B.N."/>
            <person name="Sacchi C.T."/>
        </authorList>
    </citation>
    <scope>NUCLEOTIDE SEQUENCE [LARGE SCALE GENOMIC DNA]</scope>
    <source>
        <strain evidence="1 2">O4R</strain>
    </source>
</reference>
<evidence type="ECO:0008006" key="3">
    <source>
        <dbReference type="Google" id="ProtNLM"/>
    </source>
</evidence>
<evidence type="ECO:0000313" key="1">
    <source>
        <dbReference type="EMBL" id="MEQ7847711.1"/>
    </source>
</evidence>
<dbReference type="Gene3D" id="2.10.10.20">
    <property type="entry name" value="Carbohydrate-binding module superfamily 5/12"/>
    <property type="match status" value="1"/>
</dbReference>
<name>A0ABV1NYZ0_9ACTN</name>
<comment type="caution">
    <text evidence="1">The sequence shown here is derived from an EMBL/GenBank/DDBJ whole genome shotgun (WGS) entry which is preliminary data.</text>
</comment>
<dbReference type="RefSeq" id="WP_349804629.1">
    <property type="nucleotide sequence ID" value="NZ_JBEGDP010000010.1"/>
</dbReference>
<dbReference type="Proteomes" id="UP001482520">
    <property type="component" value="Unassembled WGS sequence"/>
</dbReference>
<evidence type="ECO:0000313" key="2">
    <source>
        <dbReference type="Proteomes" id="UP001482520"/>
    </source>
</evidence>
<accession>A0ABV1NYZ0</accession>
<protein>
    <recommendedName>
        <fullName evidence="3">Minor tail protein</fullName>
    </recommendedName>
</protein>
<proteinExistence type="predicted"/>